<feature type="signal peptide" evidence="1">
    <location>
        <begin position="1"/>
        <end position="26"/>
    </location>
</feature>
<dbReference type="InterPro" id="IPR036737">
    <property type="entry name" value="OmpA-like_sf"/>
</dbReference>
<dbReference type="SUPFAM" id="SSF48452">
    <property type="entry name" value="TPR-like"/>
    <property type="match status" value="1"/>
</dbReference>
<dbReference type="SUPFAM" id="SSF103088">
    <property type="entry name" value="OmpA-like"/>
    <property type="match status" value="1"/>
</dbReference>
<organism evidence="2 3">
    <name type="scientific">Candidatus Bacteroides merdigallinarum</name>
    <dbReference type="NCBI Taxonomy" id="2838473"/>
    <lineage>
        <taxon>Bacteria</taxon>
        <taxon>Pseudomonadati</taxon>
        <taxon>Bacteroidota</taxon>
        <taxon>Bacteroidia</taxon>
        <taxon>Bacteroidales</taxon>
        <taxon>Bacteroidaceae</taxon>
        <taxon>Bacteroides</taxon>
    </lineage>
</organism>
<name>A0A9D2E751_9BACE</name>
<feature type="chain" id="PRO_5038629076" description="DUF3868 domain-containing protein" evidence="1">
    <location>
        <begin position="27"/>
        <end position="591"/>
    </location>
</feature>
<proteinExistence type="predicted"/>
<keyword evidence="1" id="KW-0732">Signal</keyword>
<dbReference type="InterPro" id="IPR011990">
    <property type="entry name" value="TPR-like_helical_dom_sf"/>
</dbReference>
<dbReference type="Gene3D" id="1.25.40.10">
    <property type="entry name" value="Tetratricopeptide repeat domain"/>
    <property type="match status" value="1"/>
</dbReference>
<dbReference type="EMBL" id="DXBX01000004">
    <property type="protein sequence ID" value="HIZ32037.1"/>
    <property type="molecule type" value="Genomic_DNA"/>
</dbReference>
<gene>
    <name evidence="2" type="ORF">H9814_00605</name>
</gene>
<reference evidence="2" key="1">
    <citation type="journal article" date="2021" name="PeerJ">
        <title>Extensive microbial diversity within the chicken gut microbiome revealed by metagenomics and culture.</title>
        <authorList>
            <person name="Gilroy R."/>
            <person name="Ravi A."/>
            <person name="Getino M."/>
            <person name="Pursley I."/>
            <person name="Horton D.L."/>
            <person name="Alikhan N.F."/>
            <person name="Baker D."/>
            <person name="Gharbi K."/>
            <person name="Hall N."/>
            <person name="Watson M."/>
            <person name="Adriaenssens E.M."/>
            <person name="Foster-Nyarko E."/>
            <person name="Jarju S."/>
            <person name="Secka A."/>
            <person name="Antonio M."/>
            <person name="Oren A."/>
            <person name="Chaudhuri R.R."/>
            <person name="La Ragione R."/>
            <person name="Hildebrand F."/>
            <person name="Pallen M.J."/>
        </authorList>
    </citation>
    <scope>NUCLEOTIDE SEQUENCE</scope>
    <source>
        <strain evidence="2">ChiHjej9B8-1298</strain>
    </source>
</reference>
<dbReference type="Proteomes" id="UP000824028">
    <property type="component" value="Unassembled WGS sequence"/>
</dbReference>
<evidence type="ECO:0000313" key="2">
    <source>
        <dbReference type="EMBL" id="HIZ32037.1"/>
    </source>
</evidence>
<comment type="caution">
    <text evidence="2">The sequence shown here is derived from an EMBL/GenBank/DDBJ whole genome shotgun (WGS) entry which is preliminary data.</text>
</comment>
<dbReference type="PROSITE" id="PS51257">
    <property type="entry name" value="PROKAR_LIPOPROTEIN"/>
    <property type="match status" value="1"/>
</dbReference>
<evidence type="ECO:0000256" key="1">
    <source>
        <dbReference type="SAM" id="SignalP"/>
    </source>
</evidence>
<sequence length="591" mass="66907">MKRKNLISLITLTASAGLLASCAAHRDTAGRAITATPAETVLTPDSANRIDMDLTFHVPAQSLARRARLIITPQLVSGDTVRDEYMPLVVDAEIYTKKTRRKEVLEGYADPYAGSRQAHPDRNAALDLPYRHTATLPDGIQAARLRAVVSEDGCGQCTGIDTVDLGAVANPVTLMQDVRESFDVAWMEPEFVVRPKVRQGRGMARLQFVINRHDIRPELGNNRAELEHMVADLEPVLRDSLATLTSLSIYGMASADGPYPFNDALAQRRAREAKRWLTARLSPDGSLQDLIETGSRPEGWWPVYEAMRRDGHPDSLAVRRILETYTEGNDDRQEYHIRRLACWPDIRAKYLQKDRMVEYVYTYTLRSFTDDAEMLRLYETRPDAFNEDELLRVAYLVRDDEEKMMDVYRTLQHYFPQNEVAANNLAVLHLRRGETDKARRALALPGQYSPETLNTLAASYVYANDYERAIELLRGIDTPEARYNLGLLKAARRQLAEAYELLRPYRDLNSAITALSVDRNDEADAIMRTLPDDSPTAEYVRALIAARRNDLAELCRRLAPALADPALKARAHDEPDFDPYRDTPQFGEIMK</sequence>
<accession>A0A9D2E751</accession>
<protein>
    <recommendedName>
        <fullName evidence="4">DUF3868 domain-containing protein</fullName>
    </recommendedName>
</protein>
<evidence type="ECO:0000313" key="3">
    <source>
        <dbReference type="Proteomes" id="UP000824028"/>
    </source>
</evidence>
<evidence type="ECO:0008006" key="4">
    <source>
        <dbReference type="Google" id="ProtNLM"/>
    </source>
</evidence>
<reference evidence="2" key="2">
    <citation type="submission" date="2021-04" db="EMBL/GenBank/DDBJ databases">
        <authorList>
            <person name="Gilroy R."/>
        </authorList>
    </citation>
    <scope>NUCLEOTIDE SEQUENCE</scope>
    <source>
        <strain evidence="2">ChiHjej9B8-1298</strain>
    </source>
</reference>
<dbReference type="AlphaFoldDB" id="A0A9D2E751"/>